<organism evidence="1 2">
    <name type="scientific">Taxus chinensis</name>
    <name type="common">Chinese yew</name>
    <name type="synonym">Taxus wallichiana var. chinensis</name>
    <dbReference type="NCBI Taxonomy" id="29808"/>
    <lineage>
        <taxon>Eukaryota</taxon>
        <taxon>Viridiplantae</taxon>
        <taxon>Streptophyta</taxon>
        <taxon>Embryophyta</taxon>
        <taxon>Tracheophyta</taxon>
        <taxon>Spermatophyta</taxon>
        <taxon>Pinopsida</taxon>
        <taxon>Pinidae</taxon>
        <taxon>Conifers II</taxon>
        <taxon>Cupressales</taxon>
        <taxon>Taxaceae</taxon>
        <taxon>Taxus</taxon>
    </lineage>
</organism>
<keyword evidence="2" id="KW-1185">Reference proteome</keyword>
<dbReference type="EMBL" id="JAHRHJ020000010">
    <property type="protein sequence ID" value="KAH9299793.1"/>
    <property type="molecule type" value="Genomic_DNA"/>
</dbReference>
<reference evidence="1 2" key="1">
    <citation type="journal article" date="2021" name="Nat. Plants">
        <title>The Taxus genome provides insights into paclitaxel biosynthesis.</title>
        <authorList>
            <person name="Xiong X."/>
            <person name="Gou J."/>
            <person name="Liao Q."/>
            <person name="Li Y."/>
            <person name="Zhou Q."/>
            <person name="Bi G."/>
            <person name="Li C."/>
            <person name="Du R."/>
            <person name="Wang X."/>
            <person name="Sun T."/>
            <person name="Guo L."/>
            <person name="Liang H."/>
            <person name="Lu P."/>
            <person name="Wu Y."/>
            <person name="Zhang Z."/>
            <person name="Ro D.K."/>
            <person name="Shang Y."/>
            <person name="Huang S."/>
            <person name="Yan J."/>
        </authorList>
    </citation>
    <scope>NUCLEOTIDE SEQUENCE [LARGE SCALE GENOMIC DNA]</scope>
    <source>
        <strain evidence="1">Ta-2019</strain>
    </source>
</reference>
<feature type="non-terminal residue" evidence="1">
    <location>
        <position position="1"/>
    </location>
</feature>
<protein>
    <submittedName>
        <fullName evidence="1">Uncharacterized protein</fullName>
    </submittedName>
</protein>
<evidence type="ECO:0000313" key="2">
    <source>
        <dbReference type="Proteomes" id="UP000824469"/>
    </source>
</evidence>
<accession>A0AA38CNL1</accession>
<gene>
    <name evidence="1" type="ORF">KI387_031475</name>
</gene>
<name>A0AA38CNL1_TAXCH</name>
<proteinExistence type="predicted"/>
<feature type="non-terminal residue" evidence="1">
    <location>
        <position position="54"/>
    </location>
</feature>
<dbReference type="Proteomes" id="UP000824469">
    <property type="component" value="Unassembled WGS sequence"/>
</dbReference>
<dbReference type="AlphaFoldDB" id="A0AA38CNL1"/>
<evidence type="ECO:0000313" key="1">
    <source>
        <dbReference type="EMBL" id="KAH9299793.1"/>
    </source>
</evidence>
<sequence>HGGVWRARNAQIFKDRYIPPIQCAVQNLSILAGFVQLGKSKPPRQIRMEQIDKR</sequence>
<comment type="caution">
    <text evidence="1">The sequence shown here is derived from an EMBL/GenBank/DDBJ whole genome shotgun (WGS) entry which is preliminary data.</text>
</comment>